<accession>A0A1I3YWL0</accession>
<organism evidence="1 2">
    <name type="scientific">Halobacillus dabanensis</name>
    <dbReference type="NCBI Taxonomy" id="240302"/>
    <lineage>
        <taxon>Bacteria</taxon>
        <taxon>Bacillati</taxon>
        <taxon>Bacillota</taxon>
        <taxon>Bacilli</taxon>
        <taxon>Bacillales</taxon>
        <taxon>Bacillaceae</taxon>
        <taxon>Halobacillus</taxon>
    </lineage>
</organism>
<keyword evidence="2" id="KW-1185">Reference proteome</keyword>
<protein>
    <submittedName>
        <fullName evidence="1">Uncharacterized protein</fullName>
    </submittedName>
</protein>
<dbReference type="AlphaFoldDB" id="A0A1I3YWL0"/>
<evidence type="ECO:0000313" key="1">
    <source>
        <dbReference type="EMBL" id="SFK36203.1"/>
    </source>
</evidence>
<proteinExistence type="predicted"/>
<sequence length="116" mass="12952">MTPVGLAGQVRPCRALARGGSVPTPRKAIRFLEPLEYPDYLGIECSNTAIKFNNWRKMKPLTLSDSGFVLLHTIYKREQGEEDDDAPNDIFSNITAGEFALFPTVRIKGNFVTVCF</sequence>
<dbReference type="EMBL" id="FOSB01000012">
    <property type="protein sequence ID" value="SFK36203.1"/>
    <property type="molecule type" value="Genomic_DNA"/>
</dbReference>
<name>A0A1I3YWL0_HALDA</name>
<evidence type="ECO:0000313" key="2">
    <source>
        <dbReference type="Proteomes" id="UP000183557"/>
    </source>
</evidence>
<reference evidence="2" key="1">
    <citation type="submission" date="2016-10" db="EMBL/GenBank/DDBJ databases">
        <authorList>
            <person name="Varghese N."/>
            <person name="Submissions S."/>
        </authorList>
    </citation>
    <scope>NUCLEOTIDE SEQUENCE [LARGE SCALE GENOMIC DNA]</scope>
    <source>
        <strain evidence="2">CGMCC 1.3704</strain>
    </source>
</reference>
<gene>
    <name evidence="1" type="ORF">SAMN04487936_11240</name>
</gene>
<dbReference type="Proteomes" id="UP000183557">
    <property type="component" value="Unassembled WGS sequence"/>
</dbReference>